<dbReference type="PROSITE" id="PS50005">
    <property type="entry name" value="TPR"/>
    <property type="match status" value="1"/>
</dbReference>
<dbReference type="InterPro" id="IPR051263">
    <property type="entry name" value="C-type_cytochrome_biogenesis"/>
</dbReference>
<dbReference type="EMBL" id="UOFW01000152">
    <property type="protein sequence ID" value="VAX06077.1"/>
    <property type="molecule type" value="Genomic_DNA"/>
</dbReference>
<feature type="transmembrane region" description="Helical" evidence="4">
    <location>
        <begin position="99"/>
        <end position="118"/>
    </location>
</feature>
<dbReference type="Gene3D" id="1.25.40.10">
    <property type="entry name" value="Tetratricopeptide repeat domain"/>
    <property type="match status" value="2"/>
</dbReference>
<keyword evidence="4" id="KW-0472">Membrane</keyword>
<dbReference type="GO" id="GO:0017004">
    <property type="term" value="P:cytochrome complex assembly"/>
    <property type="evidence" value="ECO:0007669"/>
    <property type="project" value="UniProtKB-KW"/>
</dbReference>
<evidence type="ECO:0000256" key="3">
    <source>
        <dbReference type="ARBA" id="ARBA00022748"/>
    </source>
</evidence>
<dbReference type="GO" id="GO:0005886">
    <property type="term" value="C:plasma membrane"/>
    <property type="evidence" value="ECO:0007669"/>
    <property type="project" value="TreeGrafter"/>
</dbReference>
<keyword evidence="4" id="KW-0812">Transmembrane</keyword>
<dbReference type="SMART" id="SM00028">
    <property type="entry name" value="TPR"/>
    <property type="match status" value="2"/>
</dbReference>
<dbReference type="InterPro" id="IPR017560">
    <property type="entry name" value="Cyt_c_biogenesis_CcmI"/>
</dbReference>
<dbReference type="PANTHER" id="PTHR47870:SF1">
    <property type="entry name" value="CYTOCHROME C-TYPE BIOGENESIS PROTEIN CCMH"/>
    <property type="match status" value="1"/>
</dbReference>
<keyword evidence="4" id="KW-1133">Transmembrane helix</keyword>
<dbReference type="Pfam" id="PF23914">
    <property type="entry name" value="TPR_CcmH_CycH"/>
    <property type="match status" value="1"/>
</dbReference>
<keyword evidence="2" id="KW-0677">Repeat</keyword>
<dbReference type="AlphaFoldDB" id="A0A3B1BN42"/>
<gene>
    <name evidence="6" type="ORF">MNBD_ALPHA03-1812</name>
</gene>
<proteinExistence type="predicted"/>
<comment type="subcellular location">
    <subcellularLocation>
        <location evidence="1">Cell envelope</location>
    </subcellularLocation>
</comment>
<dbReference type="InterPro" id="IPR056413">
    <property type="entry name" value="TPR_CcmH_CycH"/>
</dbReference>
<dbReference type="NCBIfam" id="TIGR03142">
    <property type="entry name" value="cytochro_ccmI"/>
    <property type="match status" value="1"/>
</dbReference>
<dbReference type="InterPro" id="IPR019734">
    <property type="entry name" value="TPR_rpt"/>
</dbReference>
<name>A0A3B1BN42_9ZZZZ</name>
<reference evidence="6" key="1">
    <citation type="submission" date="2018-06" db="EMBL/GenBank/DDBJ databases">
        <authorList>
            <person name="Zhirakovskaya E."/>
        </authorList>
    </citation>
    <scope>NUCLEOTIDE SEQUENCE</scope>
</reference>
<evidence type="ECO:0000313" key="6">
    <source>
        <dbReference type="EMBL" id="VAX06077.1"/>
    </source>
</evidence>
<dbReference type="InterPro" id="IPR011990">
    <property type="entry name" value="TPR-like_helical_dom_sf"/>
</dbReference>
<accession>A0A3B1BN42</accession>
<evidence type="ECO:0000256" key="1">
    <source>
        <dbReference type="ARBA" id="ARBA00004196"/>
    </source>
</evidence>
<evidence type="ECO:0000256" key="2">
    <source>
        <dbReference type="ARBA" id="ARBA00022737"/>
    </source>
</evidence>
<evidence type="ECO:0000259" key="5">
    <source>
        <dbReference type="Pfam" id="PF23914"/>
    </source>
</evidence>
<evidence type="ECO:0000256" key="4">
    <source>
        <dbReference type="SAM" id="Phobius"/>
    </source>
</evidence>
<dbReference type="PANTHER" id="PTHR47870">
    <property type="entry name" value="CYTOCHROME C-TYPE BIOGENESIS PROTEIN CCMH"/>
    <property type="match status" value="1"/>
</dbReference>
<dbReference type="SUPFAM" id="SSF48452">
    <property type="entry name" value="TPR-like"/>
    <property type="match status" value="1"/>
</dbReference>
<keyword evidence="3" id="KW-0201">Cytochrome c-type biogenesis</keyword>
<protein>
    <recommendedName>
        <fullName evidence="5">Cytochrome c-type biogenesis protein H TPR domain-containing protein</fullName>
    </recommendedName>
</protein>
<sequence length="387" mass="43241">MMIWLALSIIFLLTLALMLVPLYRHQNDSAVPKNIVKNNVKNIAVYKAQLLELQSDLDNGVLSMAEVAAARLEIERRLLRISSEKETIEPKSNEASLRLLTIIISLVLLGSAAFYLNIGMPGMPDFALKDQAHSTAQRTKNNSASPEMIAEVAKIQAHLRENPDDFNAWRALGQYQTDLQDRVKAAEAFQHWFELDGDNIDAAVIFSESLIRLSDGRISPAALLALDRAQKIQPGNPGVRHYLALAEYQAGNREQALASWQALMADSQADAPWRRSVQRWIDKAQNDLGLPVTNSTAVAPPLSEANRKAIAEMSTEEQEALIKSMVARLARKMDENPENIEGWFRLAKAYMMLDQKPDAIKSLKQAEKFAPDALKPQIKKQLEILLK</sequence>
<organism evidence="6">
    <name type="scientific">hydrothermal vent metagenome</name>
    <dbReference type="NCBI Taxonomy" id="652676"/>
    <lineage>
        <taxon>unclassified sequences</taxon>
        <taxon>metagenomes</taxon>
        <taxon>ecological metagenomes</taxon>
    </lineage>
</organism>
<dbReference type="GO" id="GO:0030313">
    <property type="term" value="C:cell envelope"/>
    <property type="evidence" value="ECO:0007669"/>
    <property type="project" value="UniProtKB-SubCell"/>
</dbReference>
<feature type="domain" description="Cytochrome c-type biogenesis protein H TPR" evidence="5">
    <location>
        <begin position="155"/>
        <end position="269"/>
    </location>
</feature>